<dbReference type="Proteomes" id="UP001153334">
    <property type="component" value="Unassembled WGS sequence"/>
</dbReference>
<protein>
    <submittedName>
        <fullName evidence="1">Uncharacterized protein</fullName>
    </submittedName>
</protein>
<keyword evidence="2" id="KW-1185">Reference proteome</keyword>
<proteinExistence type="predicted"/>
<evidence type="ECO:0000313" key="1">
    <source>
        <dbReference type="EMBL" id="KAJ8116383.1"/>
    </source>
</evidence>
<evidence type="ECO:0000313" key="2">
    <source>
        <dbReference type="Proteomes" id="UP001153334"/>
    </source>
</evidence>
<dbReference type="EMBL" id="JAPESX010001202">
    <property type="protein sequence ID" value="KAJ8116383.1"/>
    <property type="molecule type" value="Genomic_DNA"/>
</dbReference>
<name>A0ACC2IMM8_9PEZI</name>
<reference evidence="1" key="1">
    <citation type="submission" date="2022-11" db="EMBL/GenBank/DDBJ databases">
        <title>Genome Sequence of Nemania bipapillata.</title>
        <authorList>
            <person name="Buettner E."/>
        </authorList>
    </citation>
    <scope>NUCLEOTIDE SEQUENCE</scope>
    <source>
        <strain evidence="1">CP14</strain>
    </source>
</reference>
<accession>A0ACC2IMM8</accession>
<sequence>MLSLFGLPWGKWPLPWPLKRRENVVERLHQTSIRSARPICEISGVAGMSVGVLHHGEVIFQDNFGLRAAGGNLAPDSTTMYGIGSLTKAFTAVAITNLLDHRPNMTLDTPVDQIFPDFMPLDERLRGQVSLGDFLSHRSGLLGDLSFALQGPFECLLPKEQLLPTASRLKTIAPNRRLWSYNNWGYGIAGAVIEKWSGKSFARYLKESILDPLGLQHTTSQPAFQPRDNFANTHTALCDATPLPVNGVYFFKDTFFEAAGGLYSNVDDMLKWAKAVLLAETSPSNGPLRNVPVIISNQVPLHEPSRDSHFYGLGWVRTQLPSVVGLQGDNPELLPLKDLPILGAGGSPMMMYYHQGSAMGYYSALFLFPETESAIVVLTNSIPLNDAADWIAQAYASALFNFPEPADYVALAKASRRNKVTALNGIKSKFDEMRRKHLGNRPRLPLQSYWGIYDNDAGNFFIDIGQHPENKSSLQLKFQGKESQAYELRHLLDDTFEWALTYDESARQERSPILDPMYYKVRFHVESNVENAAKHVTSFQWAGITDVAPDGIQMVRRSGSRAHASSWNGGNDHGQVRFIGNQ</sequence>
<organism evidence="1 2">
    <name type="scientific">Nemania bipapillata</name>
    <dbReference type="NCBI Taxonomy" id="110536"/>
    <lineage>
        <taxon>Eukaryota</taxon>
        <taxon>Fungi</taxon>
        <taxon>Dikarya</taxon>
        <taxon>Ascomycota</taxon>
        <taxon>Pezizomycotina</taxon>
        <taxon>Sordariomycetes</taxon>
        <taxon>Xylariomycetidae</taxon>
        <taxon>Xylariales</taxon>
        <taxon>Xylariaceae</taxon>
        <taxon>Nemania</taxon>
    </lineage>
</organism>
<gene>
    <name evidence="1" type="ORF">ONZ43_g4455</name>
</gene>
<comment type="caution">
    <text evidence="1">The sequence shown here is derived from an EMBL/GenBank/DDBJ whole genome shotgun (WGS) entry which is preliminary data.</text>
</comment>